<evidence type="ECO:0000313" key="2">
    <source>
        <dbReference type="EMBL" id="EKF87042.1"/>
    </source>
</evidence>
<protein>
    <recommendedName>
        <fullName evidence="4">Adhesin-like protein</fullName>
    </recommendedName>
</protein>
<keyword evidence="3" id="KW-1185">Reference proteome</keyword>
<gene>
    <name evidence="2" type="ORF">A994_02120</name>
</gene>
<dbReference type="RefSeq" id="WP_004029618.1">
    <property type="nucleotide sequence ID" value="NZ_AMPO01000001.1"/>
</dbReference>
<name>K2R749_METFP</name>
<reference evidence="2 3" key="1">
    <citation type="journal article" date="2012" name="J. Bacteriol.">
        <title>Draft genome sequence of Methanobacterium formicicum DSM 3637, an archaebacterium isolated from the methane producer amoeba Pelomyxa palustris.</title>
        <authorList>
            <person name="Gutierrez G."/>
        </authorList>
    </citation>
    <scope>NUCLEOTIDE SEQUENCE [LARGE SCALE GENOMIC DNA]</scope>
    <source>
        <strain evidence="3">DSM 3637 / PP1</strain>
    </source>
</reference>
<dbReference type="OrthoDB" id="75202at2157"/>
<evidence type="ECO:0008006" key="4">
    <source>
        <dbReference type="Google" id="ProtNLM"/>
    </source>
</evidence>
<comment type="caution">
    <text evidence="2">The sequence shown here is derived from an EMBL/GenBank/DDBJ whole genome shotgun (WGS) entry which is preliminary data.</text>
</comment>
<dbReference type="EMBL" id="AMPO01000001">
    <property type="protein sequence ID" value="EKF87042.1"/>
    <property type="molecule type" value="Genomic_DNA"/>
</dbReference>
<accession>K2R749</accession>
<keyword evidence="1" id="KW-0472">Membrane</keyword>
<keyword evidence="1" id="KW-1133">Transmembrane helix</keyword>
<organism evidence="2 3">
    <name type="scientific">Methanobacterium formicicum (strain DSM 3637 / PP1)</name>
    <dbReference type="NCBI Taxonomy" id="1204725"/>
    <lineage>
        <taxon>Archaea</taxon>
        <taxon>Methanobacteriati</taxon>
        <taxon>Methanobacteriota</taxon>
        <taxon>Methanomada group</taxon>
        <taxon>Methanobacteria</taxon>
        <taxon>Methanobacteriales</taxon>
        <taxon>Methanobacteriaceae</taxon>
        <taxon>Methanobacterium</taxon>
    </lineage>
</organism>
<keyword evidence="1" id="KW-0812">Transmembrane</keyword>
<dbReference type="Proteomes" id="UP000007360">
    <property type="component" value="Unassembled WGS sequence"/>
</dbReference>
<proteinExistence type="predicted"/>
<dbReference type="PATRIC" id="fig|1204725.3.peg.428"/>
<sequence>MKAKLKVLKKKIDNLINKIREHPHHQLILGISTIICLFLIMIPIYNVYSAEESVTTIPITQVSLGNESYGNVIKEGPYGNTSSPVKVAYILGEHPREYPAHRAVSEIIKEDSNPFKYCYYLYYINVTHYASDFSKGRMNGQLLAKKYVVPDIAQEKFCLAIDVHGTDGAYPKKVFIFTPTHNGASLDIAYNITQNVEGVPYYTAPNPSSTTYTTIPLIKSGVPAIVYESFTDQPYNMVKEQNRKFVSGVDNLNLKTNSCY</sequence>
<feature type="transmembrane region" description="Helical" evidence="1">
    <location>
        <begin position="27"/>
        <end position="48"/>
    </location>
</feature>
<evidence type="ECO:0000256" key="1">
    <source>
        <dbReference type="SAM" id="Phobius"/>
    </source>
</evidence>
<dbReference type="AlphaFoldDB" id="K2R749"/>
<evidence type="ECO:0000313" key="3">
    <source>
        <dbReference type="Proteomes" id="UP000007360"/>
    </source>
</evidence>